<proteinExistence type="predicted"/>
<sequence length="258" mass="26531">MRKSLGIVSAAVAGIVVLAGCEDGSSADGKAKAIPAAASSGTATAEATSSPSASARPTPTVPIVHGQTYRQALTEFAGRNVPPSHISTAALHKDVTLPADHDGWRVCKTTPDHGAALAPGATVVVKLAKTVSDCETSHHGYLHQKNDPAYTPPKPATPRTTAAPAPPKPAVRTEPAYTPAPAKPNTPAPVRTTTKPPVSGSMVTCPDGKQGYACTSNGHPVVDGQFCPNADRGRTLKATNGTMVTCSYDPSITPYRWQ</sequence>
<evidence type="ECO:0000313" key="2">
    <source>
        <dbReference type="EMBL" id="MDH2393865.1"/>
    </source>
</evidence>
<dbReference type="EMBL" id="JARWBG010000088">
    <property type="protein sequence ID" value="MDH2393865.1"/>
    <property type="molecule type" value="Genomic_DNA"/>
</dbReference>
<protein>
    <recommendedName>
        <fullName evidence="4">PASTA domain-containing protein</fullName>
    </recommendedName>
</protein>
<dbReference type="Proteomes" id="UP001223144">
    <property type="component" value="Unassembled WGS sequence"/>
</dbReference>
<organism evidence="2 3">
    <name type="scientific">Streptomyces chengmaiensis</name>
    <dbReference type="NCBI Taxonomy" id="3040919"/>
    <lineage>
        <taxon>Bacteria</taxon>
        <taxon>Bacillati</taxon>
        <taxon>Actinomycetota</taxon>
        <taxon>Actinomycetes</taxon>
        <taxon>Kitasatosporales</taxon>
        <taxon>Streptomycetaceae</taxon>
        <taxon>Streptomyces</taxon>
    </lineage>
</organism>
<keyword evidence="3" id="KW-1185">Reference proteome</keyword>
<evidence type="ECO:0000313" key="3">
    <source>
        <dbReference type="Proteomes" id="UP001223144"/>
    </source>
</evidence>
<name>A0ABT6HZL7_9ACTN</name>
<evidence type="ECO:0000256" key="1">
    <source>
        <dbReference type="SAM" id="MobiDB-lite"/>
    </source>
</evidence>
<feature type="region of interest" description="Disordered" evidence="1">
    <location>
        <begin position="138"/>
        <end position="199"/>
    </location>
</feature>
<dbReference type="RefSeq" id="WP_279933227.1">
    <property type="nucleotide sequence ID" value="NZ_JARWBG010000088.1"/>
</dbReference>
<dbReference type="PROSITE" id="PS51257">
    <property type="entry name" value="PROKAR_LIPOPROTEIN"/>
    <property type="match status" value="1"/>
</dbReference>
<evidence type="ECO:0008006" key="4">
    <source>
        <dbReference type="Google" id="ProtNLM"/>
    </source>
</evidence>
<accession>A0ABT6HZL7</accession>
<feature type="region of interest" description="Disordered" evidence="1">
    <location>
        <begin position="39"/>
        <end position="59"/>
    </location>
</feature>
<gene>
    <name evidence="2" type="ORF">QCN29_34950</name>
</gene>
<comment type="caution">
    <text evidence="2">The sequence shown here is derived from an EMBL/GenBank/DDBJ whole genome shotgun (WGS) entry which is preliminary data.</text>
</comment>
<reference evidence="2 3" key="1">
    <citation type="submission" date="2023-04" db="EMBL/GenBank/DDBJ databases">
        <title>Streptomyces chengmaiensis sp. nov. isolated from the stem of mangrove plant in Hainan.</title>
        <authorList>
            <person name="Huang X."/>
            <person name="Zhou S."/>
            <person name="Chu X."/>
            <person name="Xie Y."/>
            <person name="Lin Y."/>
        </authorList>
    </citation>
    <scope>NUCLEOTIDE SEQUENCE [LARGE SCALE GENOMIC DNA]</scope>
    <source>
        <strain evidence="2 3">HNM0663</strain>
    </source>
</reference>